<proteinExistence type="predicted"/>
<dbReference type="Pfam" id="PF00456">
    <property type="entry name" value="Transketolase_N"/>
    <property type="match status" value="1"/>
</dbReference>
<evidence type="ECO:0000259" key="1">
    <source>
        <dbReference type="Pfam" id="PF00456"/>
    </source>
</evidence>
<dbReference type="STRING" id="1798374.A2Z33_04085"/>
<dbReference type="InterPro" id="IPR005474">
    <property type="entry name" value="Transketolase_N"/>
</dbReference>
<evidence type="ECO:0000313" key="3">
    <source>
        <dbReference type="Proteomes" id="UP000178448"/>
    </source>
</evidence>
<dbReference type="EMBL" id="MFJD01000004">
    <property type="protein sequence ID" value="OGG04301.1"/>
    <property type="molecule type" value="Genomic_DNA"/>
</dbReference>
<dbReference type="SUPFAM" id="SSF52518">
    <property type="entry name" value="Thiamin diphosphate-binding fold (THDP-binding)"/>
    <property type="match status" value="1"/>
</dbReference>
<sequence>MRNNYRKSIPLDRRSLALRKLILSAYTSARRGHLGSYLSLVEILRVLYDSVLRYDPRKPDWPGRDRFILSKGHGSVALYAILADKGFFSPELLPTFVKFDSMFGQHPDSRKVPGVEACTGSLGHGLSVGVGMALSARIDKQKHRVFVVISDAESQEGSVWEAALSIAKHNLTNLVVIVDYNHMQSYGRTREVLDLEPLAAKWKSFGFGVEQVNGHDVKKLRQSFLKAVNKPSRPQVVICHTVKGKGIAGIENNVSWHHKTKLSDEDVEMLYANLRQRGSEN</sequence>
<reference evidence="2 3" key="1">
    <citation type="journal article" date="2016" name="Nat. Commun.">
        <title>Thousands of microbial genomes shed light on interconnected biogeochemical processes in an aquifer system.</title>
        <authorList>
            <person name="Anantharaman K."/>
            <person name="Brown C.T."/>
            <person name="Hug L.A."/>
            <person name="Sharon I."/>
            <person name="Castelle C.J."/>
            <person name="Probst A.J."/>
            <person name="Thomas B.C."/>
            <person name="Singh A."/>
            <person name="Wilkins M.J."/>
            <person name="Karaoz U."/>
            <person name="Brodie E.L."/>
            <person name="Williams K.H."/>
            <person name="Hubbard S.S."/>
            <person name="Banfield J.F."/>
        </authorList>
    </citation>
    <scope>NUCLEOTIDE SEQUENCE [LARGE SCALE GENOMIC DNA]</scope>
</reference>
<dbReference type="CDD" id="cd02012">
    <property type="entry name" value="TPP_TK"/>
    <property type="match status" value="1"/>
</dbReference>
<evidence type="ECO:0000313" key="2">
    <source>
        <dbReference type="EMBL" id="OGG04301.1"/>
    </source>
</evidence>
<comment type="caution">
    <text evidence="2">The sequence shown here is derived from an EMBL/GenBank/DDBJ whole genome shotgun (WGS) entry which is preliminary data.</text>
</comment>
<dbReference type="InterPro" id="IPR029061">
    <property type="entry name" value="THDP-binding"/>
</dbReference>
<accession>A0A1F5YVT6</accession>
<gene>
    <name evidence="2" type="ORF">A2Z33_04085</name>
</gene>
<protein>
    <submittedName>
        <fullName evidence="2">Transketolase</fullName>
    </submittedName>
</protein>
<dbReference type="PANTHER" id="PTHR47514">
    <property type="entry name" value="TRANSKETOLASE N-TERMINAL SECTION-RELATED"/>
    <property type="match status" value="1"/>
</dbReference>
<name>A0A1F5YVT6_9BACT</name>
<dbReference type="AlphaFoldDB" id="A0A1F5YVT6"/>
<organism evidence="2 3">
    <name type="scientific">Candidatus Gottesmanbacteria bacterium RBG_16_52_11</name>
    <dbReference type="NCBI Taxonomy" id="1798374"/>
    <lineage>
        <taxon>Bacteria</taxon>
        <taxon>Candidatus Gottesmaniibacteriota</taxon>
    </lineage>
</organism>
<dbReference type="Gene3D" id="3.40.50.970">
    <property type="match status" value="1"/>
</dbReference>
<feature type="domain" description="Transketolase N-terminal" evidence="1">
    <location>
        <begin position="17"/>
        <end position="270"/>
    </location>
</feature>
<dbReference type="Proteomes" id="UP000178448">
    <property type="component" value="Unassembled WGS sequence"/>
</dbReference>
<dbReference type="PANTHER" id="PTHR47514:SF2">
    <property type="entry name" value="TRANSKETOLASE"/>
    <property type="match status" value="1"/>
</dbReference>